<dbReference type="PANTHER" id="PTHR12110:SF53">
    <property type="entry name" value="BLR5974 PROTEIN"/>
    <property type="match status" value="1"/>
</dbReference>
<dbReference type="GO" id="GO:0016853">
    <property type="term" value="F:isomerase activity"/>
    <property type="evidence" value="ECO:0007669"/>
    <property type="project" value="UniProtKB-KW"/>
</dbReference>
<dbReference type="InterPro" id="IPR036237">
    <property type="entry name" value="Xyl_isomerase-like_sf"/>
</dbReference>
<dbReference type="Proteomes" id="UP000886893">
    <property type="component" value="Unassembled WGS sequence"/>
</dbReference>
<sequence length="271" mass="30918">MKLSVALWTYVSLIEKGMSVPDILRHMHKNGVQYVELLDIFLKTDEEKKKAKEVIDELGMKVASYSITNNFVCDEETRLQQVEMVKNACQTAHYYNTDTIRVFCGDLKEGYDFDKAFDLIVKSFKECVKVAEKENIYFCLENHGKLAGKSKQIEAVIRAVNSKHLKITADTGNFLLVGENPLEAIQYLKNDIGLVHFKDFLLVDKEHVQYYGLDGIYTRGVVLTKGDVPLKEIIAFLKQENYQGFISIEYEGKATLETVEECIANTMALMK</sequence>
<dbReference type="Gene3D" id="3.20.20.150">
    <property type="entry name" value="Divalent-metal-dependent TIM barrel enzymes"/>
    <property type="match status" value="1"/>
</dbReference>
<reference evidence="2" key="2">
    <citation type="journal article" date="2021" name="PeerJ">
        <title>Extensive microbial diversity within the chicken gut microbiome revealed by metagenomics and culture.</title>
        <authorList>
            <person name="Gilroy R."/>
            <person name="Ravi A."/>
            <person name="Getino M."/>
            <person name="Pursley I."/>
            <person name="Horton D.L."/>
            <person name="Alikhan N.F."/>
            <person name="Baker D."/>
            <person name="Gharbi K."/>
            <person name="Hall N."/>
            <person name="Watson M."/>
            <person name="Adriaenssens E.M."/>
            <person name="Foster-Nyarko E."/>
            <person name="Jarju S."/>
            <person name="Secka A."/>
            <person name="Antonio M."/>
            <person name="Oren A."/>
            <person name="Chaudhuri R.R."/>
            <person name="La Ragione R."/>
            <person name="Hildebrand F."/>
            <person name="Pallen M.J."/>
        </authorList>
    </citation>
    <scope>NUCLEOTIDE SEQUENCE</scope>
    <source>
        <strain evidence="2">14508</strain>
    </source>
</reference>
<dbReference type="Pfam" id="PF01261">
    <property type="entry name" value="AP_endonuc_2"/>
    <property type="match status" value="1"/>
</dbReference>
<dbReference type="EMBL" id="DVKI01000158">
    <property type="protein sequence ID" value="HIT17723.1"/>
    <property type="molecule type" value="Genomic_DNA"/>
</dbReference>
<protein>
    <submittedName>
        <fullName evidence="2">Sugar phosphate isomerase/epimerase</fullName>
    </submittedName>
</protein>
<dbReference type="PANTHER" id="PTHR12110">
    <property type="entry name" value="HYDROXYPYRUVATE ISOMERASE"/>
    <property type="match status" value="1"/>
</dbReference>
<dbReference type="AlphaFoldDB" id="A0A9D1KAL0"/>
<evidence type="ECO:0000313" key="2">
    <source>
        <dbReference type="EMBL" id="HIT17723.1"/>
    </source>
</evidence>
<name>A0A9D1KAL0_9FIRM</name>
<organism evidence="2 3">
    <name type="scientific">Candidatus Caccosoma faecigallinarum</name>
    <dbReference type="NCBI Taxonomy" id="2840720"/>
    <lineage>
        <taxon>Bacteria</taxon>
        <taxon>Bacillati</taxon>
        <taxon>Bacillota</taxon>
        <taxon>Bacillota incertae sedis</taxon>
        <taxon>Candidatus Caccosoma</taxon>
    </lineage>
</organism>
<comment type="caution">
    <text evidence="2">The sequence shown here is derived from an EMBL/GenBank/DDBJ whole genome shotgun (WGS) entry which is preliminary data.</text>
</comment>
<gene>
    <name evidence="2" type="ORF">IAD04_05060</name>
</gene>
<dbReference type="InterPro" id="IPR013022">
    <property type="entry name" value="Xyl_isomerase-like_TIM-brl"/>
</dbReference>
<keyword evidence="2" id="KW-0413">Isomerase</keyword>
<feature type="domain" description="Xylose isomerase-like TIM barrel" evidence="1">
    <location>
        <begin position="26"/>
        <end position="253"/>
    </location>
</feature>
<reference evidence="2" key="1">
    <citation type="submission" date="2020-10" db="EMBL/GenBank/DDBJ databases">
        <authorList>
            <person name="Gilroy R."/>
        </authorList>
    </citation>
    <scope>NUCLEOTIDE SEQUENCE</scope>
    <source>
        <strain evidence="2">14508</strain>
    </source>
</reference>
<dbReference type="InterPro" id="IPR050312">
    <property type="entry name" value="IolE/XylAMocC-like"/>
</dbReference>
<evidence type="ECO:0000259" key="1">
    <source>
        <dbReference type="Pfam" id="PF01261"/>
    </source>
</evidence>
<proteinExistence type="predicted"/>
<evidence type="ECO:0000313" key="3">
    <source>
        <dbReference type="Proteomes" id="UP000886893"/>
    </source>
</evidence>
<accession>A0A9D1KAL0</accession>
<dbReference type="SUPFAM" id="SSF51658">
    <property type="entry name" value="Xylose isomerase-like"/>
    <property type="match status" value="1"/>
</dbReference>